<comment type="function">
    <text evidence="11">Plays an essential role in chain termination during de novo fatty acid synthesis.</text>
</comment>
<protein>
    <recommendedName>
        <fullName evidence="11">Acyl-[acyl-carrier-protein] hydrolase</fullName>
        <ecNumber evidence="11">3.1.2.-</ecNumber>
    </recommendedName>
</protein>
<feature type="domain" description="Acyl-ACP thioesterase-like C-terminal" evidence="13">
    <location>
        <begin position="282"/>
        <end position="375"/>
    </location>
</feature>
<keyword evidence="9 11" id="KW-0443">Lipid metabolism</keyword>
<reference evidence="14" key="1">
    <citation type="submission" date="2021-01" db="EMBL/GenBank/DDBJ databases">
        <title>Adiantum capillus-veneris genome.</title>
        <authorList>
            <person name="Fang Y."/>
            <person name="Liao Q."/>
        </authorList>
    </citation>
    <scope>NUCLEOTIDE SEQUENCE</scope>
    <source>
        <strain evidence="14">H3</strain>
        <tissue evidence="14">Leaf</tissue>
    </source>
</reference>
<keyword evidence="7 11" id="KW-0276">Fatty acid metabolism</keyword>
<dbReference type="GO" id="GO:0000036">
    <property type="term" value="F:acyl carrier activity"/>
    <property type="evidence" value="ECO:0007669"/>
    <property type="project" value="TreeGrafter"/>
</dbReference>
<evidence type="ECO:0000256" key="3">
    <source>
        <dbReference type="ARBA" id="ARBA00022516"/>
    </source>
</evidence>
<dbReference type="Gene3D" id="3.10.129.10">
    <property type="entry name" value="Hotdog Thioesterase"/>
    <property type="match status" value="1"/>
</dbReference>
<feature type="domain" description="Acyl-ACP thioesterase N-terminal hotdog" evidence="12">
    <location>
        <begin position="117"/>
        <end position="251"/>
    </location>
</feature>
<evidence type="ECO:0000256" key="4">
    <source>
        <dbReference type="ARBA" id="ARBA00022528"/>
    </source>
</evidence>
<dbReference type="SUPFAM" id="SSF54637">
    <property type="entry name" value="Thioesterase/thiol ester dehydrase-isomerase"/>
    <property type="match status" value="2"/>
</dbReference>
<keyword evidence="5 11" id="KW-0934">Plastid</keyword>
<dbReference type="FunFam" id="3.10.129.10:FF:000014">
    <property type="entry name" value="Acyl-[acyl-carrier-protein] hydrolase"/>
    <property type="match status" value="1"/>
</dbReference>
<dbReference type="OrthoDB" id="618395at2759"/>
<keyword evidence="8" id="KW-0809">Transit peptide</keyword>
<keyword evidence="4 11" id="KW-0150">Chloroplast</keyword>
<evidence type="ECO:0000256" key="2">
    <source>
        <dbReference type="ARBA" id="ARBA00006500"/>
    </source>
</evidence>
<dbReference type="InterPro" id="IPR002864">
    <property type="entry name" value="Acyl-ACP_thioesterase_NHD"/>
</dbReference>
<evidence type="ECO:0000313" key="15">
    <source>
        <dbReference type="EMBL" id="KAI5083549.1"/>
    </source>
</evidence>
<dbReference type="PANTHER" id="PTHR31727">
    <property type="entry name" value="OLEOYL-ACYL CARRIER PROTEIN THIOESTERASE 1, CHLOROPLASTIC"/>
    <property type="match status" value="1"/>
</dbReference>
<dbReference type="CDD" id="cd00586">
    <property type="entry name" value="4HBT"/>
    <property type="match status" value="1"/>
</dbReference>
<evidence type="ECO:0000313" key="14">
    <source>
        <dbReference type="EMBL" id="KAI5082694.1"/>
    </source>
</evidence>
<evidence type="ECO:0000256" key="11">
    <source>
        <dbReference type="RuleBase" id="RU363096"/>
    </source>
</evidence>
<dbReference type="Pfam" id="PF20791">
    <property type="entry name" value="Acyl-ACP_TE_C"/>
    <property type="match status" value="1"/>
</dbReference>
<dbReference type="EMBL" id="JABFUD020000002">
    <property type="protein sequence ID" value="KAI5082694.1"/>
    <property type="molecule type" value="Genomic_DNA"/>
</dbReference>
<keyword evidence="3 11" id="KW-0444">Lipid biosynthesis</keyword>
<keyword evidence="10 11" id="KW-0275">Fatty acid biosynthesis</keyword>
<comment type="similarity">
    <text evidence="2 11">Belongs to the acyl-ACP thioesterase family.</text>
</comment>
<comment type="subcellular location">
    <subcellularLocation>
        <location evidence="1 11">Plastid</location>
        <location evidence="1 11">Chloroplast</location>
    </subcellularLocation>
</comment>
<evidence type="ECO:0000256" key="6">
    <source>
        <dbReference type="ARBA" id="ARBA00022801"/>
    </source>
</evidence>
<proteinExistence type="inferred from homology"/>
<dbReference type="InterPro" id="IPR045023">
    <property type="entry name" value="FATA/B"/>
</dbReference>
<evidence type="ECO:0000256" key="7">
    <source>
        <dbReference type="ARBA" id="ARBA00022832"/>
    </source>
</evidence>
<organism evidence="14 16">
    <name type="scientific">Adiantum capillus-veneris</name>
    <name type="common">Maidenhair fern</name>
    <dbReference type="NCBI Taxonomy" id="13818"/>
    <lineage>
        <taxon>Eukaryota</taxon>
        <taxon>Viridiplantae</taxon>
        <taxon>Streptophyta</taxon>
        <taxon>Embryophyta</taxon>
        <taxon>Tracheophyta</taxon>
        <taxon>Polypodiopsida</taxon>
        <taxon>Polypodiidae</taxon>
        <taxon>Polypodiales</taxon>
        <taxon>Pteridineae</taxon>
        <taxon>Pteridaceae</taxon>
        <taxon>Vittarioideae</taxon>
        <taxon>Adiantum</taxon>
    </lineage>
</organism>
<evidence type="ECO:0000256" key="8">
    <source>
        <dbReference type="ARBA" id="ARBA00022946"/>
    </source>
</evidence>
<gene>
    <name evidence="14" type="ORF">GOP47_0002437</name>
    <name evidence="15" type="ORF">GOP47_0003292</name>
</gene>
<dbReference type="Pfam" id="PF01643">
    <property type="entry name" value="Acyl-ACP_TE"/>
    <property type="match status" value="1"/>
</dbReference>
<evidence type="ECO:0000256" key="10">
    <source>
        <dbReference type="ARBA" id="ARBA00023160"/>
    </source>
</evidence>
<name>A0A9D4VAD1_ADICA</name>
<keyword evidence="6 11" id="KW-0378">Hydrolase</keyword>
<dbReference type="GO" id="GO:0009507">
    <property type="term" value="C:chloroplast"/>
    <property type="evidence" value="ECO:0007669"/>
    <property type="project" value="UniProtKB-SubCell"/>
</dbReference>
<evidence type="ECO:0000256" key="9">
    <source>
        <dbReference type="ARBA" id="ARBA00023098"/>
    </source>
</evidence>
<dbReference type="InterPro" id="IPR029069">
    <property type="entry name" value="HotDog_dom_sf"/>
</dbReference>
<dbReference type="EC" id="3.1.2.-" evidence="11"/>
<evidence type="ECO:0000256" key="5">
    <source>
        <dbReference type="ARBA" id="ARBA00022640"/>
    </source>
</evidence>
<evidence type="ECO:0000256" key="1">
    <source>
        <dbReference type="ARBA" id="ARBA00004229"/>
    </source>
</evidence>
<accession>A0A9D4VAD1</accession>
<sequence length="412" mass="45949">MLLRPSFHNSRSLSHALSEPLRSNLNTHYCPNYGPWSHGRGSGGLSFSIGASLSPVSTEDRTAVSGSIASQNGALLDRFLLQEEDLKEGSVARSEPDNTKLSENDLRLGGLDNVLHSYSEKFVIRCYEVGMNRTASIETIANLLQEVACNHAQSVGFSTDGFATTPSMRKRRLIWVTTRMHIEVEEYPVWGDIVEIETWCQGEGKAGTRRDWLISDVANSKLIGRATSTWVMMNQDSRRLSRITDDVREEYANHCPVLPRYAFPEENSSSLRKIPKLGDPAQHVRSGLMPRRGDLDMNQHVNNVTYIGWILESTPLSVLDTHQLHRITLDYRRECKHGDSVESLASLESCYEEGSRGGESGGFKAGINGLAQKPNIAVADGVEFLHLLRIAGSNIEINRGRTVWKRKSERAQ</sequence>
<dbReference type="Proteomes" id="UP000886520">
    <property type="component" value="Chromosome 3"/>
</dbReference>
<dbReference type="PANTHER" id="PTHR31727:SF6">
    <property type="entry name" value="OLEOYL-ACYL CARRIER PROTEIN THIOESTERASE 1, CHLOROPLASTIC"/>
    <property type="match status" value="1"/>
</dbReference>
<dbReference type="GO" id="GO:0016297">
    <property type="term" value="F:fatty acyl-[ACP] hydrolase activity"/>
    <property type="evidence" value="ECO:0007669"/>
    <property type="project" value="InterPro"/>
</dbReference>
<dbReference type="InterPro" id="IPR049427">
    <property type="entry name" value="Acyl-ACP_TE_C"/>
</dbReference>
<dbReference type="AlphaFoldDB" id="A0A9D4VAD1"/>
<keyword evidence="16" id="KW-1185">Reference proteome</keyword>
<evidence type="ECO:0000259" key="13">
    <source>
        <dbReference type="Pfam" id="PF20791"/>
    </source>
</evidence>
<evidence type="ECO:0000313" key="16">
    <source>
        <dbReference type="Proteomes" id="UP000886520"/>
    </source>
</evidence>
<comment type="caution">
    <text evidence="14">The sequence shown here is derived from an EMBL/GenBank/DDBJ whole genome shotgun (WGS) entry which is preliminary data.</text>
</comment>
<dbReference type="EMBL" id="JABFUD020000002">
    <property type="protein sequence ID" value="KAI5083549.1"/>
    <property type="molecule type" value="Genomic_DNA"/>
</dbReference>
<evidence type="ECO:0000259" key="12">
    <source>
        <dbReference type="Pfam" id="PF01643"/>
    </source>
</evidence>